<dbReference type="InterPro" id="IPR011989">
    <property type="entry name" value="ARM-like"/>
</dbReference>
<dbReference type="AlphaFoldDB" id="A0A6A4W472"/>
<evidence type="ECO:0000256" key="6">
    <source>
        <dbReference type="SAM" id="Phobius"/>
    </source>
</evidence>
<keyword evidence="9" id="KW-1185">Reference proteome</keyword>
<protein>
    <submittedName>
        <fullName evidence="8">Dynein assembly factor 5, axonemal</fullName>
    </submittedName>
</protein>
<evidence type="ECO:0000256" key="1">
    <source>
        <dbReference type="ARBA" id="ARBA00004651"/>
    </source>
</evidence>
<feature type="transmembrane region" description="Helical" evidence="6">
    <location>
        <begin position="563"/>
        <end position="583"/>
    </location>
</feature>
<dbReference type="Gene3D" id="1.25.10.10">
    <property type="entry name" value="Leucine-rich Repeat Variant"/>
    <property type="match status" value="1"/>
</dbReference>
<accession>A0A6A4W472</accession>
<dbReference type="Pfam" id="PF08395">
    <property type="entry name" value="7tm_7"/>
    <property type="match status" value="1"/>
</dbReference>
<reference evidence="8 9" key="1">
    <citation type="submission" date="2019-07" db="EMBL/GenBank/DDBJ databases">
        <title>Draft genome assembly of a fouling barnacle, Amphibalanus amphitrite (Darwin, 1854): The first reference genome for Thecostraca.</title>
        <authorList>
            <person name="Kim W."/>
        </authorList>
    </citation>
    <scope>NUCLEOTIDE SEQUENCE [LARGE SCALE GENOMIC DNA]</scope>
    <source>
        <strain evidence="8">SNU_AA5</strain>
        <tissue evidence="8">Soma without cirri and trophi</tissue>
    </source>
</reference>
<keyword evidence="2" id="KW-1003">Cell membrane</keyword>
<dbReference type="GO" id="GO:0045505">
    <property type="term" value="F:dynein intermediate chain binding"/>
    <property type="evidence" value="ECO:0007669"/>
    <property type="project" value="TreeGrafter"/>
</dbReference>
<dbReference type="InterPro" id="IPR052623">
    <property type="entry name" value="DAAF5"/>
</dbReference>
<evidence type="ECO:0000256" key="4">
    <source>
        <dbReference type="ARBA" id="ARBA00022989"/>
    </source>
</evidence>
<dbReference type="EMBL" id="VIIS01001292">
    <property type="protein sequence ID" value="KAF0300109.1"/>
    <property type="molecule type" value="Genomic_DNA"/>
</dbReference>
<dbReference type="InterPro" id="IPR016024">
    <property type="entry name" value="ARM-type_fold"/>
</dbReference>
<dbReference type="GO" id="GO:0003341">
    <property type="term" value="P:cilium movement"/>
    <property type="evidence" value="ECO:0007669"/>
    <property type="project" value="TreeGrafter"/>
</dbReference>
<feature type="transmembrane region" description="Helical" evidence="6">
    <location>
        <begin position="532"/>
        <end position="551"/>
    </location>
</feature>
<dbReference type="GO" id="GO:0050909">
    <property type="term" value="P:sensory perception of taste"/>
    <property type="evidence" value="ECO:0007669"/>
    <property type="project" value="InterPro"/>
</dbReference>
<feature type="domain" description="Dynein axonemal assembly factor 5 TPR repeats" evidence="7">
    <location>
        <begin position="29"/>
        <end position="282"/>
    </location>
</feature>
<feature type="transmembrane region" description="Helical" evidence="6">
    <location>
        <begin position="316"/>
        <end position="340"/>
    </location>
</feature>
<feature type="transmembrane region" description="Helical" evidence="6">
    <location>
        <begin position="455"/>
        <end position="476"/>
    </location>
</feature>
<evidence type="ECO:0000313" key="9">
    <source>
        <dbReference type="Proteomes" id="UP000440578"/>
    </source>
</evidence>
<keyword evidence="5 6" id="KW-0472">Membrane</keyword>
<comment type="caution">
    <text evidence="8">The sequence shown here is derived from an EMBL/GenBank/DDBJ whole genome shotgun (WGS) entry which is preliminary data.</text>
</comment>
<evidence type="ECO:0000256" key="3">
    <source>
        <dbReference type="ARBA" id="ARBA00022692"/>
    </source>
</evidence>
<dbReference type="GO" id="GO:0005737">
    <property type="term" value="C:cytoplasm"/>
    <property type="evidence" value="ECO:0007669"/>
    <property type="project" value="TreeGrafter"/>
</dbReference>
<dbReference type="Pfam" id="PF25757">
    <property type="entry name" value="TPR_DNAAF5"/>
    <property type="match status" value="1"/>
</dbReference>
<evidence type="ECO:0000256" key="5">
    <source>
        <dbReference type="ARBA" id="ARBA00023136"/>
    </source>
</evidence>
<keyword evidence="4 6" id="KW-1133">Transmembrane helix</keyword>
<gene>
    <name evidence="8" type="primary">Dnaaf5_2</name>
    <name evidence="8" type="ORF">FJT64_003363</name>
</gene>
<evidence type="ECO:0000313" key="8">
    <source>
        <dbReference type="EMBL" id="KAF0300109.1"/>
    </source>
</evidence>
<dbReference type="Proteomes" id="UP000440578">
    <property type="component" value="Unassembled WGS sequence"/>
</dbReference>
<dbReference type="GO" id="GO:0005886">
    <property type="term" value="C:plasma membrane"/>
    <property type="evidence" value="ECO:0007669"/>
    <property type="project" value="UniProtKB-SubCell"/>
</dbReference>
<keyword evidence="3 6" id="KW-0812">Transmembrane</keyword>
<dbReference type="InterPro" id="IPR013604">
    <property type="entry name" value="7TM_chemorcpt"/>
</dbReference>
<organism evidence="8 9">
    <name type="scientific">Amphibalanus amphitrite</name>
    <name type="common">Striped barnacle</name>
    <name type="synonym">Balanus amphitrite</name>
    <dbReference type="NCBI Taxonomy" id="1232801"/>
    <lineage>
        <taxon>Eukaryota</taxon>
        <taxon>Metazoa</taxon>
        <taxon>Ecdysozoa</taxon>
        <taxon>Arthropoda</taxon>
        <taxon>Crustacea</taxon>
        <taxon>Multicrustacea</taxon>
        <taxon>Cirripedia</taxon>
        <taxon>Thoracica</taxon>
        <taxon>Thoracicalcarea</taxon>
        <taxon>Balanomorpha</taxon>
        <taxon>Balanoidea</taxon>
        <taxon>Balanidae</taxon>
        <taxon>Amphibalaninae</taxon>
        <taxon>Amphibalanus</taxon>
    </lineage>
</organism>
<evidence type="ECO:0000259" key="7">
    <source>
        <dbReference type="Pfam" id="PF25757"/>
    </source>
</evidence>
<dbReference type="InterPro" id="IPR057978">
    <property type="entry name" value="TPR_DAAF5"/>
</dbReference>
<dbReference type="SUPFAM" id="SSF48371">
    <property type="entry name" value="ARM repeat"/>
    <property type="match status" value="1"/>
</dbReference>
<dbReference type="PANTHER" id="PTHR16216:SF2">
    <property type="entry name" value="DYNEIN AXONEMAL ASSEMBLY FACTOR 5"/>
    <property type="match status" value="1"/>
</dbReference>
<dbReference type="GO" id="GO:0036158">
    <property type="term" value="P:outer dynein arm assembly"/>
    <property type="evidence" value="ECO:0007669"/>
    <property type="project" value="TreeGrafter"/>
</dbReference>
<feature type="transmembrane region" description="Helical" evidence="6">
    <location>
        <begin position="417"/>
        <end position="435"/>
    </location>
</feature>
<sequence length="682" mass="74991">MAETKAETLDELSEKLRSQLLLIDGKPSDKLARRRTLEALLKVVEAAPVPTEAGDAPSDSPAPEPALPITEVVQCLSDPSERCRELAVSVLSAWLARLTDRRPLWPPLVAALRQRLAAPQPQPAEPSEEVRLQLVRLAGQLVDSDGAQMAPYLDHLVAILAAALADPSPDLKTAACQATGRLARSLPRHFHLQSASLVPPLLRNLAHQRWRVREPCVRALGDVVQFGDNSTVRDAVSHMAQRMFDQVPQVRLAVTEVAGRWLVELPDRYSFFAKILPLLLTSGGAPSGTERGSGHLSLLTRLLQLSGHASPPGWPWLIYSLVLYLVLTATAALSVLTEVLHGFALRQKGRRPFAVAFETSLFGTPHALMWLSLTATLCCSRRRLWAVLQEARRLLADAAVFPSHGTSARRVRHQETALAAAVLMLAILSLMAFGAEMSLFQACSFSTNRCLYKLPVIFALVMFFITFFVIPIKLTLLGCLLSGGYRTVNAELKSMAGDGRLVDGMALRHLRLYYRRLSRCFADGVGAMNAELSLSMFTGTVCQIMFYLFLMACLNDDKLVPKLPLVGVLLVSTLMTLLPPCLVGQRLLDCTSVTRDLLLELDSREPNVVHEVAQFSGTVRRDLDKTAHLSFYRLELSTVLSITSTILTYVIVLVQFYVTEQGLLDPPGPLPELRNATRQLDG</sequence>
<dbReference type="OrthoDB" id="413572at2759"/>
<evidence type="ECO:0000256" key="2">
    <source>
        <dbReference type="ARBA" id="ARBA00022475"/>
    </source>
</evidence>
<feature type="transmembrane region" description="Helical" evidence="6">
    <location>
        <begin position="639"/>
        <end position="658"/>
    </location>
</feature>
<dbReference type="GO" id="GO:0036159">
    <property type="term" value="P:inner dynein arm assembly"/>
    <property type="evidence" value="ECO:0007669"/>
    <property type="project" value="TreeGrafter"/>
</dbReference>
<dbReference type="PANTHER" id="PTHR16216">
    <property type="entry name" value="DYNEIN ASSEMBLY FACTOR 5, AXONEMAL"/>
    <property type="match status" value="1"/>
</dbReference>
<proteinExistence type="predicted"/>
<comment type="subcellular location">
    <subcellularLocation>
        <location evidence="1">Cell membrane</location>
        <topology evidence="1">Multi-pass membrane protein</topology>
    </subcellularLocation>
</comment>
<name>A0A6A4W472_AMPAM</name>